<accession>A0A1N6G386</accession>
<evidence type="ECO:0000313" key="7">
    <source>
        <dbReference type="Proteomes" id="UP000185192"/>
    </source>
</evidence>
<dbReference type="EC" id="6.3.3.2" evidence="5"/>
<dbReference type="GO" id="GO:0035999">
    <property type="term" value="P:tetrahydrofolate interconversion"/>
    <property type="evidence" value="ECO:0007669"/>
    <property type="project" value="TreeGrafter"/>
</dbReference>
<dbReference type="OrthoDB" id="9801938at2"/>
<comment type="similarity">
    <text evidence="1 5">Belongs to the 5-formyltetrahydrofolate cyclo-ligase family.</text>
</comment>
<dbReference type="PANTHER" id="PTHR23407">
    <property type="entry name" value="ATPASE INHIBITOR/5-FORMYLTETRAHYDROFOLATE CYCLO-LIGASE"/>
    <property type="match status" value="1"/>
</dbReference>
<comment type="catalytic activity">
    <reaction evidence="5">
        <text>(6S)-5-formyl-5,6,7,8-tetrahydrofolate + ATP = (6R)-5,10-methenyltetrahydrofolate + ADP + phosphate</text>
        <dbReference type="Rhea" id="RHEA:10488"/>
        <dbReference type="ChEBI" id="CHEBI:30616"/>
        <dbReference type="ChEBI" id="CHEBI:43474"/>
        <dbReference type="ChEBI" id="CHEBI:57455"/>
        <dbReference type="ChEBI" id="CHEBI:57457"/>
        <dbReference type="ChEBI" id="CHEBI:456216"/>
        <dbReference type="EC" id="6.3.3.2"/>
    </reaction>
</comment>
<comment type="cofactor">
    <cofactor evidence="5">
        <name>Mg(2+)</name>
        <dbReference type="ChEBI" id="CHEBI:18420"/>
    </cofactor>
</comment>
<organism evidence="6 7">
    <name type="scientific">Parasphingorhabdus marina DSM 22363</name>
    <dbReference type="NCBI Taxonomy" id="1123272"/>
    <lineage>
        <taxon>Bacteria</taxon>
        <taxon>Pseudomonadati</taxon>
        <taxon>Pseudomonadota</taxon>
        <taxon>Alphaproteobacteria</taxon>
        <taxon>Sphingomonadales</taxon>
        <taxon>Sphingomonadaceae</taxon>
        <taxon>Parasphingorhabdus</taxon>
    </lineage>
</organism>
<dbReference type="GO" id="GO:0005524">
    <property type="term" value="F:ATP binding"/>
    <property type="evidence" value="ECO:0007669"/>
    <property type="project" value="UniProtKB-KW"/>
</dbReference>
<dbReference type="SUPFAM" id="SSF100950">
    <property type="entry name" value="NagB/RpiA/CoA transferase-like"/>
    <property type="match status" value="1"/>
</dbReference>
<keyword evidence="3 4" id="KW-0067">ATP-binding</keyword>
<keyword evidence="5" id="KW-0460">Magnesium</keyword>
<keyword evidence="5" id="KW-0479">Metal-binding</keyword>
<dbReference type="InterPro" id="IPR024185">
    <property type="entry name" value="FTHF_cligase-like_sf"/>
</dbReference>
<dbReference type="GO" id="GO:0009396">
    <property type="term" value="P:folic acid-containing compound biosynthetic process"/>
    <property type="evidence" value="ECO:0007669"/>
    <property type="project" value="TreeGrafter"/>
</dbReference>
<evidence type="ECO:0000256" key="3">
    <source>
        <dbReference type="ARBA" id="ARBA00022840"/>
    </source>
</evidence>
<protein>
    <recommendedName>
        <fullName evidence="5">5-formyltetrahydrofolate cyclo-ligase</fullName>
        <ecNumber evidence="5">6.3.3.2</ecNumber>
    </recommendedName>
</protein>
<dbReference type="GO" id="GO:0046872">
    <property type="term" value="F:metal ion binding"/>
    <property type="evidence" value="ECO:0007669"/>
    <property type="project" value="UniProtKB-KW"/>
</dbReference>
<dbReference type="InterPro" id="IPR037171">
    <property type="entry name" value="NagB/RpiA_transferase-like"/>
</dbReference>
<feature type="binding site" evidence="4">
    <location>
        <begin position="133"/>
        <end position="141"/>
    </location>
    <ligand>
        <name>ATP</name>
        <dbReference type="ChEBI" id="CHEBI:30616"/>
    </ligand>
</feature>
<gene>
    <name evidence="6" type="ORF">SAMN02745824_2653</name>
</gene>
<dbReference type="RefSeq" id="WP_159437110.1">
    <property type="nucleotide sequence ID" value="NZ_FSQW01000002.1"/>
</dbReference>
<dbReference type="Pfam" id="PF01812">
    <property type="entry name" value="5-FTHF_cyc-lig"/>
    <property type="match status" value="1"/>
</dbReference>
<dbReference type="STRING" id="1123272.SAMN02745824_2653"/>
<dbReference type="PANTHER" id="PTHR23407:SF1">
    <property type="entry name" value="5-FORMYLTETRAHYDROFOLATE CYCLO-LIGASE"/>
    <property type="match status" value="1"/>
</dbReference>
<name>A0A1N6G386_9SPHN</name>
<evidence type="ECO:0000256" key="5">
    <source>
        <dbReference type="RuleBase" id="RU361279"/>
    </source>
</evidence>
<sequence>MLQENKKILREEYRRRRDAFVSQLDAPTRNLAFRRPPSPLAALLQQNNDVALYSAIGSEAPTSRLAEYLADEGKTFAFPVATPNAPLIFRRVPAMDMLVSGYKDIPEPGPECQQVDPDLIIAPLVAFDRSLNRLGQGQGHYDRTFAEYPGATRVGLAWSVQETDSVPVNDNDIRLHMIVTESEIIQEVNPTP</sequence>
<proteinExistence type="inferred from homology"/>
<evidence type="ECO:0000256" key="4">
    <source>
        <dbReference type="PIRSR" id="PIRSR006806-1"/>
    </source>
</evidence>
<evidence type="ECO:0000256" key="2">
    <source>
        <dbReference type="ARBA" id="ARBA00022741"/>
    </source>
</evidence>
<reference evidence="7" key="1">
    <citation type="submission" date="2016-11" db="EMBL/GenBank/DDBJ databases">
        <authorList>
            <person name="Varghese N."/>
            <person name="Submissions S."/>
        </authorList>
    </citation>
    <scope>NUCLEOTIDE SEQUENCE [LARGE SCALE GENOMIC DNA]</scope>
    <source>
        <strain evidence="7">DSM 22363</strain>
    </source>
</reference>
<dbReference type="AlphaFoldDB" id="A0A1N6G386"/>
<dbReference type="Gene3D" id="3.40.50.10420">
    <property type="entry name" value="NagB/RpiA/CoA transferase-like"/>
    <property type="match status" value="1"/>
</dbReference>
<dbReference type="GO" id="GO:0030272">
    <property type="term" value="F:5-formyltetrahydrofolate cyclo-ligase activity"/>
    <property type="evidence" value="ECO:0007669"/>
    <property type="project" value="UniProtKB-EC"/>
</dbReference>
<dbReference type="PIRSF" id="PIRSF006806">
    <property type="entry name" value="FTHF_cligase"/>
    <property type="match status" value="1"/>
</dbReference>
<keyword evidence="6" id="KW-0436">Ligase</keyword>
<feature type="binding site" evidence="4">
    <location>
        <position position="59"/>
    </location>
    <ligand>
        <name>substrate</name>
    </ligand>
</feature>
<keyword evidence="2 4" id="KW-0547">Nucleotide-binding</keyword>
<dbReference type="InterPro" id="IPR002698">
    <property type="entry name" value="FTHF_cligase"/>
</dbReference>
<evidence type="ECO:0000313" key="6">
    <source>
        <dbReference type="EMBL" id="SIO01892.1"/>
    </source>
</evidence>
<evidence type="ECO:0000256" key="1">
    <source>
        <dbReference type="ARBA" id="ARBA00010638"/>
    </source>
</evidence>
<dbReference type="NCBIfam" id="TIGR02727">
    <property type="entry name" value="MTHFS_bact"/>
    <property type="match status" value="1"/>
</dbReference>
<dbReference type="Proteomes" id="UP000185192">
    <property type="component" value="Unassembled WGS sequence"/>
</dbReference>
<dbReference type="EMBL" id="FSQW01000002">
    <property type="protein sequence ID" value="SIO01892.1"/>
    <property type="molecule type" value="Genomic_DNA"/>
</dbReference>
<feature type="binding site" evidence="4">
    <location>
        <begin position="6"/>
        <end position="10"/>
    </location>
    <ligand>
        <name>ATP</name>
        <dbReference type="ChEBI" id="CHEBI:30616"/>
    </ligand>
</feature>
<keyword evidence="7" id="KW-1185">Reference proteome</keyword>